<comment type="caution">
    <text evidence="2">The sequence shown here is derived from an EMBL/GenBank/DDBJ whole genome shotgun (WGS) entry which is preliminary data.</text>
</comment>
<reference evidence="2" key="1">
    <citation type="submission" date="2023-01" db="EMBL/GenBank/DDBJ databases">
        <title>The chitinases involved in constricting ring structure development in the nematode-trapping fungus Drechslerella dactyloides.</title>
        <authorList>
            <person name="Wang R."/>
            <person name="Zhang L."/>
            <person name="Tang P."/>
            <person name="Li S."/>
            <person name="Liang L."/>
        </authorList>
    </citation>
    <scope>NUCLEOTIDE SEQUENCE</scope>
    <source>
        <strain evidence="2">YMF1.00031</strain>
    </source>
</reference>
<dbReference type="Proteomes" id="UP001221413">
    <property type="component" value="Unassembled WGS sequence"/>
</dbReference>
<keyword evidence="3" id="KW-1185">Reference proteome</keyword>
<name>A0AAD6ISA3_DREDA</name>
<organism evidence="2 3">
    <name type="scientific">Drechslerella dactyloides</name>
    <name type="common">Nematode-trapping fungus</name>
    <name type="synonym">Arthrobotrys dactyloides</name>
    <dbReference type="NCBI Taxonomy" id="74499"/>
    <lineage>
        <taxon>Eukaryota</taxon>
        <taxon>Fungi</taxon>
        <taxon>Dikarya</taxon>
        <taxon>Ascomycota</taxon>
        <taxon>Pezizomycotina</taxon>
        <taxon>Orbiliomycetes</taxon>
        <taxon>Orbiliales</taxon>
        <taxon>Orbiliaceae</taxon>
        <taxon>Drechslerella</taxon>
    </lineage>
</organism>
<evidence type="ECO:0000256" key="1">
    <source>
        <dbReference type="SAM" id="MobiDB-lite"/>
    </source>
</evidence>
<evidence type="ECO:0000313" key="2">
    <source>
        <dbReference type="EMBL" id="KAJ6257684.1"/>
    </source>
</evidence>
<feature type="region of interest" description="Disordered" evidence="1">
    <location>
        <begin position="1"/>
        <end position="28"/>
    </location>
</feature>
<evidence type="ECO:0000313" key="3">
    <source>
        <dbReference type="Proteomes" id="UP001221413"/>
    </source>
</evidence>
<dbReference type="AlphaFoldDB" id="A0AAD6ISA3"/>
<gene>
    <name evidence="2" type="ORF">Dda_7472</name>
</gene>
<sequence>MSDKCIAKRRAKKKVPSHEDDPTPGSYEWKQRLMEGKIPLPPVKIMPRPPSPTPEQRREYKIQTFGDLIKTIDTNVFPEAQKKSMEVALRAWENREVAWVDEKAHLWGPDGLIAEGTIEEMTQIHARKVNAGNRDTYLDQVSYQPQSWS</sequence>
<dbReference type="EMBL" id="JAQGDS010000010">
    <property type="protein sequence ID" value="KAJ6257684.1"/>
    <property type="molecule type" value="Genomic_DNA"/>
</dbReference>
<accession>A0AAD6ISA3</accession>
<proteinExistence type="predicted"/>
<protein>
    <submittedName>
        <fullName evidence="2">Uncharacterized protein</fullName>
    </submittedName>
</protein>